<feature type="coiled-coil region" evidence="1">
    <location>
        <begin position="1290"/>
        <end position="1321"/>
    </location>
</feature>
<name>A0A6J5NZE1_9CAUD</name>
<dbReference type="EMBL" id="LR796706">
    <property type="protein sequence ID" value="CAB4160574.1"/>
    <property type="molecule type" value="Genomic_DNA"/>
</dbReference>
<accession>A0A6J5NZE1</accession>
<evidence type="ECO:0000313" key="3">
    <source>
        <dbReference type="EMBL" id="CAB4160574.1"/>
    </source>
</evidence>
<feature type="non-terminal residue" evidence="3">
    <location>
        <position position="1"/>
    </location>
</feature>
<feature type="region of interest" description="Disordered" evidence="2">
    <location>
        <begin position="537"/>
        <end position="558"/>
    </location>
</feature>
<evidence type="ECO:0000256" key="1">
    <source>
        <dbReference type="SAM" id="Coils"/>
    </source>
</evidence>
<feature type="region of interest" description="Disordered" evidence="2">
    <location>
        <begin position="280"/>
        <end position="300"/>
    </location>
</feature>
<feature type="compositionally biased region" description="Polar residues" evidence="2">
    <location>
        <begin position="283"/>
        <end position="295"/>
    </location>
</feature>
<dbReference type="Gene3D" id="3.40.50.300">
    <property type="entry name" value="P-loop containing nucleotide triphosphate hydrolases"/>
    <property type="match status" value="1"/>
</dbReference>
<feature type="compositionally biased region" description="Low complexity" evidence="2">
    <location>
        <begin position="1037"/>
        <end position="1049"/>
    </location>
</feature>
<gene>
    <name evidence="3" type="ORF">UFOVP728_1</name>
</gene>
<evidence type="ECO:0000256" key="2">
    <source>
        <dbReference type="SAM" id="MobiDB-lite"/>
    </source>
</evidence>
<reference evidence="3" key="1">
    <citation type="submission" date="2020-04" db="EMBL/GenBank/DDBJ databases">
        <authorList>
            <person name="Chiriac C."/>
            <person name="Salcher M."/>
            <person name="Ghai R."/>
            <person name="Kavagutti S V."/>
        </authorList>
    </citation>
    <scope>NUCLEOTIDE SEQUENCE</scope>
</reference>
<sequence length="2399" mass="260789">QIATAWQDFNNWVYLHPEKTVKDYLDERPQAALQTLIATVVAGGLQAGAVGLVRRSQQRAQDIAQTNDEIGKLQELMRIASGTQVRELDKANFAEFVQAAADSAPNAPKSVFIDGRVLVDTLAQSGITETELGELLPSVSAQLADAVATNRAVEIPIGEALASLPGTPLEKALLPDLRTREDGLSLNEAKDAQKRAQEFLAQDANRVIQAAANTAQATASQEAVYQRVRADYDATGRFTPEVREKGARLVAQFYSVMGARMGMRADQLYESMLPYRVRDQGPTEKSTLSRQLQAKTQRDFTTAEREYNTLKESAGGAILDTDLARELSPDYRADRSRAAEVHEAASAFIKQLYAAKLARPTPPGKAPYVLFTAGGTGAGKSSAMALLSEVVEGAEIVYDGAMAKLESAVQKIEQALAAGREVRMVYVYRDPVEALAGGALPRAMATGRTAPLSALYETHTGSRRVLGELMARYAGDPRVEFVAVDNSRGAGNAAVVAFDAVPQVSDNGLQEKLNETLEAEFQAGRISETIYRAFQGAPSPAGSGAGSSLRASDQQSGVGGQEVLEQAARVVTGRPLFEDIISAVGLTDAEFASTAIQWMTGLPDDMAFLPPTVYVDSEGGEVQTDGLPNTVAFLHARRLESGLPVLDIKNPEDRATLAKMVAAEALASIRVAGSSLEWYDQTVQTTLALMAVKYPEVNTDPRARTSFLLAVAITSQTMNVEDNLKFASEQYEAFRATVDSDGIGQFPEVGKGKSLEAMANNFKKVNTLLREMGPENLQRFLITPYTAKELNGFGFNIDENVDELVLGSAVLGPKIGFGFFSNLNGNFEPVTMDMWFMRTIGRLIGALPSFKPETFALQLRKFRSGLDERGDNGVFADRFDQALVERARTDDGAAIELARLVFKAHEKDFKDRRTDYDSGARAKSTIVKAADTMIKSLDKPKDIPANGTERQNLRDVVRQAVALVEQHHGARIPPAALQALIWYPEQELYKALGVKLRVTSQDYAGAAGKLLRSEGIDEDQIAAAIQSTQSGPGQVRSGASAANTGAAGGQPQALGGLGAFQGDERIRAYLERNQRLLELRAQSNAAQESGVLEQSPAAAGPRGGYDIGTMTTVLNGTADLSTFLHESGHFFLDALRRMVASGKATPEVAQMYQGALKALGVSEADWEKWHADYDATGKIPAGLRRAHEKWADTFEAYLFTGKAPSPEVRSLFRSFKEWLKRVYTSMQAFTARTGATLDPDLKAVMDRMLATDEQIAEAEQIAGMLPDLDATGEAQEKLDARSLRDLQWAINARNKMIAKLQKEAAKKRKEVEAEVRAEVEQMPIYRAEMLLRYGRLPEGNQTNAQRKAMESLAGMKMKLGLPQLKEMYGEDPAAPWRYLPLGKNGLAAAEGVHPDVLADGLGFPSGDALVRGLLAAEPIDSVVEGITDQRMLERYGDLASPEAIADAATEAVHNEARARSLATELSAQAEMLNPRRDTGQTNARGARVTVNALVEAAKTFADTVIGRTKVGHLKRTRWSHIQAERRAAAEWQRATARGATQEAVQAKQDQMLSNAAVRAAQTAQERVSKAQELFRRVTRGGAENLVERGYDPDIVNAARAILAAYGIAESKGKTAAEYLEILKRADPTTYAAVEPSLTAALFDAKPYEELTVDEFEALRDEVEALWHLARRSRQMEVDGDLLDREDVQEELKEDLEARGIPDTMPGETSAITPAEQALRTLTTFRAALTRVESWAQNMGGRFTKYVFQPVKEAADRYRAARTDHLKRYRALLDTVAPTMRRQIIEAPELGYTFGKDTGGVAMGEILHAILHTGNSSNKRKLLLGRGWASENQDGTLDTTRWDGFVTRLINEGVLTKAHFDFAQGVWDLLESMKPLAQKTHRDVFGRYFAEVTAEPINTPFGVYKGGYVPAIADTRIVPDADVRKLAEAENESLAFAFPATNRGFTKARVDYNRPLLLDLRLLAQHMDKVLLFSHLEQPVRDARRVLTSNTVSYGLNRIDPTAIGNVLTPWLNRAARQQVETPVPGDAGLMRLFSAARNRAGMAAMFANVANAAQQLTGFSIAAVRVRPTHLLSAAAEMMAHPKRTKEAVANASVYMKERMENETSNAEMAIKEILLDPSVYDRAKAWTSRHAYFLQQAVDNSMGPIIWTGAYNQAIEDGQSQKDAVRFADSVIRTTQGSTLPEDVSRIETGNAFVRMFTQFAGYFNMQANLLGTEFAEAARELGVKKGAGRMLYVAMLGFLAPAWVAEAIMQAFRGGPDDEDKDGEYLDDWLAAVLGWAPVRNATAMIPGVGQVINSAVNAANSKPYDDRIASSPAISMIESAVRSPVSIYKAIVEEGSAQKAVRDVATLISMGTGLPASTLARPLGYAAGMAAGDIEPTSAADAGRGLLTGVASPESR</sequence>
<proteinExistence type="predicted"/>
<organism evidence="3">
    <name type="scientific">uncultured Caudovirales phage</name>
    <dbReference type="NCBI Taxonomy" id="2100421"/>
    <lineage>
        <taxon>Viruses</taxon>
        <taxon>Duplodnaviria</taxon>
        <taxon>Heunggongvirae</taxon>
        <taxon>Uroviricota</taxon>
        <taxon>Caudoviricetes</taxon>
        <taxon>Peduoviridae</taxon>
        <taxon>Maltschvirus</taxon>
        <taxon>Maltschvirus maltsch</taxon>
    </lineage>
</organism>
<keyword evidence="1" id="KW-0175">Coiled coil</keyword>
<feature type="region of interest" description="Disordered" evidence="2">
    <location>
        <begin position="1027"/>
        <end position="1049"/>
    </location>
</feature>
<protein>
    <recommendedName>
        <fullName evidence="4">Large polyvalent protein associated domain-containing protein</fullName>
    </recommendedName>
</protein>
<dbReference type="InterPro" id="IPR027417">
    <property type="entry name" value="P-loop_NTPase"/>
</dbReference>
<feature type="compositionally biased region" description="Low complexity" evidence="2">
    <location>
        <begin position="537"/>
        <end position="548"/>
    </location>
</feature>
<evidence type="ECO:0008006" key="4">
    <source>
        <dbReference type="Google" id="ProtNLM"/>
    </source>
</evidence>